<name>A0AAJ0CE63_9HYPO</name>
<proteinExistence type="predicted"/>
<dbReference type="AlphaFoldDB" id="A0AAJ0CE63"/>
<dbReference type="Gene3D" id="1.25.40.10">
    <property type="entry name" value="Tetratricopeptide repeat domain"/>
    <property type="match status" value="2"/>
</dbReference>
<dbReference type="PANTHER" id="PTHR45641:SF19">
    <property type="entry name" value="NEPHROCYSTIN-3"/>
    <property type="match status" value="1"/>
</dbReference>
<comment type="caution">
    <text evidence="3">The sequence shown here is derived from an EMBL/GenBank/DDBJ whole genome shotgun (WGS) entry which is preliminary data.</text>
</comment>
<accession>A0AAJ0CE63</accession>
<dbReference type="EMBL" id="JASWJB010000517">
    <property type="protein sequence ID" value="KAK2589954.1"/>
    <property type="molecule type" value="Genomic_DNA"/>
</dbReference>
<reference evidence="3" key="1">
    <citation type="submission" date="2023-06" db="EMBL/GenBank/DDBJ databases">
        <title>Conoideocrella luteorostrata (Hypocreales: Clavicipitaceae), a potential biocontrol fungus for elongate hemlock scale in United States Christmas tree production areas.</title>
        <authorList>
            <person name="Barrett H."/>
            <person name="Lovett B."/>
            <person name="Macias A.M."/>
            <person name="Stajich J.E."/>
            <person name="Kasson M.T."/>
        </authorList>
    </citation>
    <scope>NUCLEOTIDE SEQUENCE</scope>
    <source>
        <strain evidence="3">ARSEF 14590</strain>
    </source>
</reference>
<keyword evidence="4" id="KW-1185">Reference proteome</keyword>
<dbReference type="Proteomes" id="UP001251528">
    <property type="component" value="Unassembled WGS sequence"/>
</dbReference>
<dbReference type="InterPro" id="IPR019734">
    <property type="entry name" value="TPR_rpt"/>
</dbReference>
<evidence type="ECO:0008006" key="5">
    <source>
        <dbReference type="Google" id="ProtNLM"/>
    </source>
</evidence>
<evidence type="ECO:0000256" key="1">
    <source>
        <dbReference type="ARBA" id="ARBA00022737"/>
    </source>
</evidence>
<organism evidence="3 4">
    <name type="scientific">Conoideocrella luteorostrata</name>
    <dbReference type="NCBI Taxonomy" id="1105319"/>
    <lineage>
        <taxon>Eukaryota</taxon>
        <taxon>Fungi</taxon>
        <taxon>Dikarya</taxon>
        <taxon>Ascomycota</taxon>
        <taxon>Pezizomycotina</taxon>
        <taxon>Sordariomycetes</taxon>
        <taxon>Hypocreomycetidae</taxon>
        <taxon>Hypocreales</taxon>
        <taxon>Clavicipitaceae</taxon>
        <taxon>Conoideocrella</taxon>
    </lineage>
</organism>
<protein>
    <recommendedName>
        <fullName evidence="5">Tetratricopeptide repeat protein</fullName>
    </recommendedName>
</protein>
<gene>
    <name evidence="3" type="ORF">QQS21_012366</name>
</gene>
<dbReference type="InterPro" id="IPR011990">
    <property type="entry name" value="TPR-like_helical_dom_sf"/>
</dbReference>
<dbReference type="Pfam" id="PF13424">
    <property type="entry name" value="TPR_12"/>
    <property type="match status" value="1"/>
</dbReference>
<keyword evidence="2" id="KW-0802">TPR repeat</keyword>
<keyword evidence="1" id="KW-0677">Repeat</keyword>
<dbReference type="SMART" id="SM00028">
    <property type="entry name" value="TPR"/>
    <property type="match status" value="4"/>
</dbReference>
<dbReference type="PANTHER" id="PTHR45641">
    <property type="entry name" value="TETRATRICOPEPTIDE REPEAT PROTEIN (AFU_ORTHOLOGUE AFUA_6G03870)"/>
    <property type="match status" value="1"/>
</dbReference>
<evidence type="ECO:0000313" key="3">
    <source>
        <dbReference type="EMBL" id="KAK2589954.1"/>
    </source>
</evidence>
<evidence type="ECO:0000256" key="2">
    <source>
        <dbReference type="ARBA" id="ARBA00022803"/>
    </source>
</evidence>
<dbReference type="SUPFAM" id="SSF48452">
    <property type="entry name" value="TPR-like"/>
    <property type="match status" value="2"/>
</dbReference>
<sequence length="302" mass="34685">MSKWSECQRYLPHVLALNSRLRSSPSLVPDTRLAELFLYAGWYLYERRAPELAIPLLSTARCVYDEKEVKEDWFLWSRILSAFGCVLFECSRYKESESYFRQALMIRLENVAADDILLAHGYQDTALPLSRQGRYLEAIELQKKALDIISRNSDNFTKRDMTFHVHHNMARTYEASGFPEEGLRLHFHQGDEFGSGLRTEMSESGAVNLYAIGNCHLALGNREKGIQYHARALKIRLSLVGNQGFHYGISLHKMGCILQSDNQNRQSLEAFQSAANIFSQAHEATRELSLTLYRLSLVERLI</sequence>
<evidence type="ECO:0000313" key="4">
    <source>
        <dbReference type="Proteomes" id="UP001251528"/>
    </source>
</evidence>